<reference evidence="3 4" key="1">
    <citation type="submission" date="2019-04" db="EMBL/GenBank/DDBJ databases">
        <title>Streptomyces oryziradicis sp. nov., a novel actinomycete isolated from rhizosphere soil of rice (Oryza sativa L.).</title>
        <authorList>
            <person name="Li C."/>
        </authorList>
    </citation>
    <scope>NUCLEOTIDE SEQUENCE [LARGE SCALE GENOMIC DNA]</scope>
    <source>
        <strain evidence="3 4">NEAU-C40</strain>
    </source>
</reference>
<protein>
    <submittedName>
        <fullName evidence="3">Alpha/beta hydrolase</fullName>
    </submittedName>
</protein>
<dbReference type="AlphaFoldDB" id="A0A4U0SCP8"/>
<feature type="domain" description="AB hydrolase-1" evidence="2">
    <location>
        <begin position="22"/>
        <end position="266"/>
    </location>
</feature>
<dbReference type="EMBL" id="SUMC01000036">
    <property type="protein sequence ID" value="TKA06593.1"/>
    <property type="molecule type" value="Genomic_DNA"/>
</dbReference>
<gene>
    <name evidence="3" type="ORF">FCI23_30630</name>
</gene>
<comment type="caution">
    <text evidence="3">The sequence shown here is derived from an EMBL/GenBank/DDBJ whole genome shotgun (WGS) entry which is preliminary data.</text>
</comment>
<dbReference type="GO" id="GO:0016020">
    <property type="term" value="C:membrane"/>
    <property type="evidence" value="ECO:0007669"/>
    <property type="project" value="TreeGrafter"/>
</dbReference>
<organism evidence="3 4">
    <name type="scientific">Actinacidiphila oryziradicis</name>
    <dbReference type="NCBI Taxonomy" id="2571141"/>
    <lineage>
        <taxon>Bacteria</taxon>
        <taxon>Bacillati</taxon>
        <taxon>Actinomycetota</taxon>
        <taxon>Actinomycetes</taxon>
        <taxon>Kitasatosporales</taxon>
        <taxon>Streptomycetaceae</taxon>
        <taxon>Actinacidiphila</taxon>
    </lineage>
</organism>
<dbReference type="SUPFAM" id="SSF53474">
    <property type="entry name" value="alpha/beta-Hydrolases"/>
    <property type="match status" value="1"/>
</dbReference>
<dbReference type="Pfam" id="PF00561">
    <property type="entry name" value="Abhydrolase_1"/>
    <property type="match status" value="1"/>
</dbReference>
<dbReference type="OrthoDB" id="9796770at2"/>
<evidence type="ECO:0000313" key="4">
    <source>
        <dbReference type="Proteomes" id="UP000305778"/>
    </source>
</evidence>
<keyword evidence="4" id="KW-1185">Reference proteome</keyword>
<keyword evidence="1 3" id="KW-0378">Hydrolase</keyword>
<dbReference type="Gene3D" id="3.40.50.1820">
    <property type="entry name" value="alpha/beta hydrolase"/>
    <property type="match status" value="1"/>
</dbReference>
<sequence length="279" mass="29324">MPTFAAFDGTQLSYDVIGSGRPLICLPGGPARASVYLGDLGGLGAQRRLIRLDLRGSGGSAAPADPATYRCDRQVGDVEALREHLGVEQIDVLAHSAGGDLAVLYTARYPERVASLALITPSAQALGIEFTERDRREAAGLRMGEPWFTEAYGALGRIWTGRGTDADWEGVRPFTYGRWDAAARAHAASGAAQRNADAAARYAAEGAFDPESTRAALAGFGAPVLVLAGELDGGPRPRVAGEVARVFPRGECVVQRDGGHFPWLDDAGWFVGAVAGFLG</sequence>
<dbReference type="Proteomes" id="UP000305778">
    <property type="component" value="Unassembled WGS sequence"/>
</dbReference>
<accession>A0A4U0SCP8</accession>
<dbReference type="GO" id="GO:0016787">
    <property type="term" value="F:hydrolase activity"/>
    <property type="evidence" value="ECO:0007669"/>
    <property type="project" value="UniProtKB-KW"/>
</dbReference>
<evidence type="ECO:0000313" key="3">
    <source>
        <dbReference type="EMBL" id="TKA06593.1"/>
    </source>
</evidence>
<proteinExistence type="predicted"/>
<name>A0A4U0SCP8_9ACTN</name>
<dbReference type="PRINTS" id="PR00111">
    <property type="entry name" value="ABHYDROLASE"/>
</dbReference>
<dbReference type="RefSeq" id="WP_136727202.1">
    <property type="nucleotide sequence ID" value="NZ_SUMC01000036.1"/>
</dbReference>
<evidence type="ECO:0000259" key="2">
    <source>
        <dbReference type="Pfam" id="PF00561"/>
    </source>
</evidence>
<evidence type="ECO:0000256" key="1">
    <source>
        <dbReference type="ARBA" id="ARBA00022801"/>
    </source>
</evidence>
<dbReference type="PANTHER" id="PTHR43798">
    <property type="entry name" value="MONOACYLGLYCEROL LIPASE"/>
    <property type="match status" value="1"/>
</dbReference>
<dbReference type="InterPro" id="IPR000073">
    <property type="entry name" value="AB_hydrolase_1"/>
</dbReference>
<dbReference type="InterPro" id="IPR050266">
    <property type="entry name" value="AB_hydrolase_sf"/>
</dbReference>
<dbReference type="PANTHER" id="PTHR43798:SF31">
    <property type="entry name" value="AB HYDROLASE SUPERFAMILY PROTEIN YCLE"/>
    <property type="match status" value="1"/>
</dbReference>
<dbReference type="InterPro" id="IPR029058">
    <property type="entry name" value="AB_hydrolase_fold"/>
</dbReference>